<feature type="compositionally biased region" description="Polar residues" evidence="1">
    <location>
        <begin position="1034"/>
        <end position="1043"/>
    </location>
</feature>
<evidence type="ECO:0000313" key="2">
    <source>
        <dbReference type="EMBL" id="PKC17135.1"/>
    </source>
</evidence>
<feature type="compositionally biased region" description="Acidic residues" evidence="1">
    <location>
        <begin position="93"/>
        <end position="117"/>
    </location>
</feature>
<evidence type="ECO:0000256" key="1">
    <source>
        <dbReference type="SAM" id="MobiDB-lite"/>
    </source>
</evidence>
<evidence type="ECO:0000313" key="3">
    <source>
        <dbReference type="Proteomes" id="UP000232722"/>
    </source>
</evidence>
<feature type="region of interest" description="Disordered" evidence="1">
    <location>
        <begin position="93"/>
        <end position="124"/>
    </location>
</feature>
<organism evidence="2 3">
    <name type="scientific">Rhizophagus irregularis</name>
    <dbReference type="NCBI Taxonomy" id="588596"/>
    <lineage>
        <taxon>Eukaryota</taxon>
        <taxon>Fungi</taxon>
        <taxon>Fungi incertae sedis</taxon>
        <taxon>Mucoromycota</taxon>
        <taxon>Glomeromycotina</taxon>
        <taxon>Glomeromycetes</taxon>
        <taxon>Glomerales</taxon>
        <taxon>Glomeraceae</taxon>
        <taxon>Rhizophagus</taxon>
    </lineage>
</organism>
<feature type="region of interest" description="Disordered" evidence="1">
    <location>
        <begin position="1034"/>
        <end position="1058"/>
    </location>
</feature>
<comment type="caution">
    <text evidence="2">The sequence shown here is derived from an EMBL/GenBank/DDBJ whole genome shotgun (WGS) entry which is preliminary data.</text>
</comment>
<reference evidence="2 3" key="2">
    <citation type="submission" date="2017-09" db="EMBL/GenBank/DDBJ databases">
        <title>Extensive intraspecific genome diversity in a model arbuscular mycorrhizal fungus.</title>
        <authorList>
            <person name="Chen E.C."/>
            <person name="Morin E."/>
            <person name="Beaudet D."/>
            <person name="Noel J."/>
            <person name="Ndikumana S."/>
            <person name="Charron P."/>
            <person name="St-Onge C."/>
            <person name="Giorgi J."/>
            <person name="Grigoriev I.V."/>
            <person name="Roux C."/>
            <person name="Martin F.M."/>
            <person name="Corradi N."/>
        </authorList>
    </citation>
    <scope>NUCLEOTIDE SEQUENCE [LARGE SCALE GENOMIC DNA]</scope>
    <source>
        <strain evidence="2 3">A5</strain>
    </source>
</reference>
<reference evidence="2 3" key="1">
    <citation type="submission" date="2016-04" db="EMBL/GenBank/DDBJ databases">
        <title>Genome analyses suggest a sexual origin of heterokaryosis in a supposedly ancient asexual fungus.</title>
        <authorList>
            <person name="Ropars J."/>
            <person name="Sedzielewska K."/>
            <person name="Noel J."/>
            <person name="Charron P."/>
            <person name="Farinelli L."/>
            <person name="Marton T."/>
            <person name="Kruger M."/>
            <person name="Pelin A."/>
            <person name="Brachmann A."/>
            <person name="Corradi N."/>
        </authorList>
    </citation>
    <scope>NUCLEOTIDE SEQUENCE [LARGE SCALE GENOMIC DNA]</scope>
    <source>
        <strain evidence="2 3">A5</strain>
    </source>
</reference>
<dbReference type="VEuPathDB" id="FungiDB:RhiirFUN_024063"/>
<dbReference type="VEuPathDB" id="FungiDB:FUN_020620"/>
<dbReference type="EMBL" id="LLXJ01000025">
    <property type="protein sequence ID" value="PKC17135.1"/>
    <property type="molecule type" value="Genomic_DNA"/>
</dbReference>
<dbReference type="VEuPathDB" id="FungiDB:RhiirFUN_013615"/>
<name>A0A2N0QDH9_9GLOM</name>
<dbReference type="Proteomes" id="UP000232722">
    <property type="component" value="Unassembled WGS sequence"/>
</dbReference>
<dbReference type="VEuPathDB" id="FungiDB:RhiirA1_403120"/>
<accession>A0A2N0QDH9</accession>
<proteinExistence type="predicted"/>
<gene>
    <name evidence="2" type="ORF">RhiirA5_369304</name>
</gene>
<dbReference type="VEuPathDB" id="FungiDB:FUN_022789"/>
<dbReference type="VEuPathDB" id="FungiDB:RhiirFUN_012643"/>
<dbReference type="AlphaFoldDB" id="A0A2N0QDH9"/>
<protein>
    <submittedName>
        <fullName evidence="2">Uncharacterized protein</fullName>
    </submittedName>
</protein>
<sequence>MEAVPEFINLTDNDNALLEEFLKDNEEELLEYDEAFLEQLINQEDPRLLNAEVDNSILMQQLFDIQENKQKSNIFHAKSFIQACKTVQNEEIDECSSESDTEIEDENIDYESQEENESETHENESHIMDEILSTPLSSCVIIDTINGKLQTCGINSKKNISQLVGTWQIDTDNATKFLDGKINLGVCMSHFNYDQKNHSNQAKKLRKTEDSIVHKRRCLFCGKNYFFFSRGMNCRQHSWNVFNRNIQVACNGQFSCNALEACPNISNLVKEEFPNPRNFDEVRRLSLSSINFFTTTSTELDQNNTQLPTLFAFQILLKMNKISNIYSHFSELHISDAQWPDVGKKLAERIWKSRKELNENKTEIQNPASLENYHSAFPSYLTGFFGNLCKEIFKKKLKVSNIKLKSRNKLPKQLNEQQLTKTVTFFNSVLIEIAFPGLRVWFTQVLASLSRKPKLIQQFRRLLSTLQISGHTDSQERRLEKTRMKSIDPCQRLNKSENAWNLAVIDNIDFKEATFRYGNIFDTTRTSTHATLRMVFQHQMPFNLHENKDDENQITSPLELFGMNQVIRDTLDTFDSVLDDLLNVKIDSQGIAEYQTNFDMAIVHEKILNHVEHGCKPGGVPSSDEGIFESLQMYKRDLELTPEQYLDVVADEAIFRRIIKQKDNWPQLHPILGQWHTSKDMCSVLIVLFSSYGIFDLANFLGVKFLEKLESVVDYRSTVRVLELIWTAVALAIRIYIKKKNLNMHEIWESSEVVNSAFRIWYLYYQWAGIFKAHRIGIRVENYDLQKNALAAFGGLFASAAKTRYASSVCHFIGILEKFPRLEDKLRYAASIRIDHNEKRKRHFFAYDEALETFGVKFIKQNISGNVINMESLKLQIKSAQTERDQIGILLSEYLNDPTASTGNHAINQRYDAMWKLVNILLQEFDKTNESFLNNDMWKNVYRTQLTVEGVTRLKNCFPDGVIRMRAIYYEDVLKTRSIQSGRSKLGVPKLKILAFQKELKESTKNKKTTERTQTLDSQFQLNQLNAEGSNIVAQNENELQDTLESRKRKRKAKRIPNSEEESLLEPLILSQNEPTNEEIREKLNTLLDEWDLSRVKQHVQYRRKKRAVAVPFGETSEVRKE</sequence>